<accession>A0A560K6P2</accession>
<protein>
    <submittedName>
        <fullName evidence="1">Acetamidase/formamidase</fullName>
    </submittedName>
</protein>
<keyword evidence="2" id="KW-1185">Reference proteome</keyword>
<dbReference type="Gene3D" id="3.10.28.20">
    <property type="entry name" value="Acetamidase/Formamidase-like domains"/>
    <property type="match status" value="1"/>
</dbReference>
<gene>
    <name evidence="1" type="ORF">FBZ95_103780</name>
</gene>
<dbReference type="RefSeq" id="WP_080136980.1">
    <property type="nucleotide sequence ID" value="NZ_LWIG01000014.1"/>
</dbReference>
<dbReference type="InterPro" id="IPR004304">
    <property type="entry name" value="FmdA_AmdA"/>
</dbReference>
<dbReference type="PANTHER" id="PTHR31891:SF1">
    <property type="entry name" value="FORMAMIDASE C869.04-RELATED"/>
    <property type="match status" value="1"/>
</dbReference>
<dbReference type="Gene3D" id="2.60.120.580">
    <property type="entry name" value="Acetamidase/Formamidase-like domains"/>
    <property type="match status" value="2"/>
</dbReference>
<proteinExistence type="predicted"/>
<name>A0A560K6P2_9BRAD</name>
<dbReference type="OrthoDB" id="9785236at2"/>
<dbReference type="AlphaFoldDB" id="A0A560K6P2"/>
<evidence type="ECO:0000313" key="1">
    <source>
        <dbReference type="EMBL" id="TWB78932.1"/>
    </source>
</evidence>
<dbReference type="GO" id="GO:0016811">
    <property type="term" value="F:hydrolase activity, acting on carbon-nitrogen (but not peptide) bonds, in linear amides"/>
    <property type="evidence" value="ECO:0007669"/>
    <property type="project" value="InterPro"/>
</dbReference>
<reference evidence="1 2" key="1">
    <citation type="submission" date="2019-06" db="EMBL/GenBank/DDBJ databases">
        <title>Genomic Encyclopedia of Type Strains, Phase IV (KMG-V): Genome sequencing to study the core and pangenomes of soil and plant-associated prokaryotes.</title>
        <authorList>
            <person name="Whitman W."/>
        </authorList>
    </citation>
    <scope>NUCLEOTIDE SEQUENCE [LARGE SCALE GENOMIC DNA]</scope>
    <source>
        <strain evidence="1 2">BR 10556</strain>
    </source>
</reference>
<dbReference type="STRING" id="1399419.A5906_37610"/>
<comment type="caution">
    <text evidence="1">The sequence shown here is derived from an EMBL/GenBank/DDBJ whole genome shotgun (WGS) entry which is preliminary data.</text>
</comment>
<dbReference type="EMBL" id="VITW01000003">
    <property type="protein sequence ID" value="TWB78932.1"/>
    <property type="molecule type" value="Genomic_DNA"/>
</dbReference>
<sequence>MTHHHLHSSPETCHWGFFEAALKPVLTIKSGDEVTVDTISGGPDMLPDRDKFHIPPELFEVHARCERMVPGHILTGPIAVEGAEPGDVLAVEILDVQLRQDWGWNMIKPLSGTLPDDFHETRILNVPLDRARMVGRMPWGLDLPLRPFFGVMGVSPPPAWGRISSLVPRAMGGNLDNKELGAGATLYLPVFVPGAMFSCGDGHGVQGDGEVCVTAIETALQGRFRLTLRKDLRLDYPRAETATHYMTMAMDPNLDSCVVRALRDMIALLGEKRNLSREDAYTLCSLAADLRVTQTVNGSKGIHCMIEKAIVHG</sequence>
<dbReference type="PANTHER" id="PTHR31891">
    <property type="entry name" value="FORMAMIDASE C869.04-RELATED"/>
    <property type="match status" value="1"/>
</dbReference>
<evidence type="ECO:0000313" key="2">
    <source>
        <dbReference type="Proteomes" id="UP000315914"/>
    </source>
</evidence>
<dbReference type="SUPFAM" id="SSF141130">
    <property type="entry name" value="Acetamidase/Formamidase-like"/>
    <property type="match status" value="1"/>
</dbReference>
<organism evidence="1 2">
    <name type="scientific">Bradyrhizobium sacchari</name>
    <dbReference type="NCBI Taxonomy" id="1399419"/>
    <lineage>
        <taxon>Bacteria</taxon>
        <taxon>Pseudomonadati</taxon>
        <taxon>Pseudomonadota</taxon>
        <taxon>Alphaproteobacteria</taxon>
        <taxon>Hyphomicrobiales</taxon>
        <taxon>Nitrobacteraceae</taxon>
        <taxon>Bradyrhizobium</taxon>
    </lineage>
</organism>
<dbReference type="Proteomes" id="UP000315914">
    <property type="component" value="Unassembled WGS sequence"/>
</dbReference>
<dbReference type="Pfam" id="PF03069">
    <property type="entry name" value="FmdA_AmdA"/>
    <property type="match status" value="2"/>
</dbReference>